<proteinExistence type="predicted"/>
<evidence type="ECO:0000313" key="1">
    <source>
        <dbReference type="EMBL" id="SLM46824.1"/>
    </source>
</evidence>
<dbReference type="STRING" id="1325564.NSJP_0652"/>
<dbReference type="AlphaFoldDB" id="A0A1W1I1G3"/>
<dbReference type="Proteomes" id="UP000192042">
    <property type="component" value="Chromosome I"/>
</dbReference>
<name>A0A1W1I1G3_9BACT</name>
<keyword evidence="2" id="KW-1185">Reference proteome</keyword>
<dbReference type="OrthoDB" id="9791672at2"/>
<accession>A0A1W1I1G3</accession>
<gene>
    <name evidence="1" type="ORF">NSJP_0652</name>
</gene>
<dbReference type="RefSeq" id="WP_080885446.1">
    <property type="nucleotide sequence ID" value="NZ_LT828648.1"/>
</dbReference>
<dbReference type="KEGG" id="nja:NSJP_0652"/>
<organism evidence="1 2">
    <name type="scientific">Nitrospira japonica</name>
    <dbReference type="NCBI Taxonomy" id="1325564"/>
    <lineage>
        <taxon>Bacteria</taxon>
        <taxon>Pseudomonadati</taxon>
        <taxon>Nitrospirota</taxon>
        <taxon>Nitrospiria</taxon>
        <taxon>Nitrospirales</taxon>
        <taxon>Nitrospiraceae</taxon>
        <taxon>Nitrospira</taxon>
    </lineage>
</organism>
<dbReference type="EMBL" id="LT828648">
    <property type="protein sequence ID" value="SLM46824.1"/>
    <property type="molecule type" value="Genomic_DNA"/>
</dbReference>
<reference evidence="1 2" key="1">
    <citation type="submission" date="2017-03" db="EMBL/GenBank/DDBJ databases">
        <authorList>
            <person name="Afonso C.L."/>
            <person name="Miller P.J."/>
            <person name="Scott M.A."/>
            <person name="Spackman E."/>
            <person name="Goraichik I."/>
            <person name="Dimitrov K.M."/>
            <person name="Suarez D.L."/>
            <person name="Swayne D.E."/>
        </authorList>
    </citation>
    <scope>NUCLEOTIDE SEQUENCE [LARGE SCALE GENOMIC DNA]</scope>
    <source>
        <strain evidence="1">Genome sequencing of Nitrospira japonica strain NJ11</strain>
    </source>
</reference>
<sequence>MPRYSSFLLVVIGVLSLNGCAMYTSPSTYFADRSARKDIAAQAKDANQVQTLLNLITMMETSAKGAEGGKGYDQPFRDLHNQFHAYDKEFCSLDKATRAKPAYDLAVTHNKELWAIFLRTWKFKDDQPQRQQHVALFAAEVKELRETIEALK</sequence>
<protein>
    <submittedName>
        <fullName evidence="1">Uncharacterized protein</fullName>
    </submittedName>
</protein>
<evidence type="ECO:0000313" key="2">
    <source>
        <dbReference type="Proteomes" id="UP000192042"/>
    </source>
</evidence>